<evidence type="ECO:0000256" key="2">
    <source>
        <dbReference type="ARBA" id="ARBA00023136"/>
    </source>
</evidence>
<dbReference type="PRINTS" id="PR01021">
    <property type="entry name" value="OMPADOMAIN"/>
</dbReference>
<proteinExistence type="predicted"/>
<keyword evidence="7" id="KW-0614">Plasmid</keyword>
<dbReference type="InterPro" id="IPR050330">
    <property type="entry name" value="Bact_OuterMem_StrucFunc"/>
</dbReference>
<accession>A0A679K0Y8</accession>
<sequence length="322" mass="34528">MKVLTLAWILLALTWAASESRAEPLAGPPSPGGGTIPGAVALDDIPVSTVPLGRFPYFALPAGYQPMNPPKTRDFGHFPFWTGTALHDVDGKVFLSLISTEDGKTYSSYELKKNIEAVLTQAGGRKLADSKIPAAMTDTLPEEVTMGMYDGLGDVFNEPTQTWVIRRPDKQIWVHFVPGSNSASWTILETKPFAQTASLLPADQLKQDIDKTGRAVIHVNFATDKTEILPDSAAQIEAVTSLLKTNPGLKLAINGYTDETGSAGHNQSLSDGRARAVMARLIASGVAKDRLRAKGFGAASPVASNGSEEGRAKNRRVELVKF</sequence>
<dbReference type="Gene3D" id="3.30.1330.60">
    <property type="entry name" value="OmpA-like domain"/>
    <property type="match status" value="1"/>
</dbReference>
<dbReference type="PANTHER" id="PTHR30329:SF21">
    <property type="entry name" value="LIPOPROTEIN YIAD-RELATED"/>
    <property type="match status" value="1"/>
</dbReference>
<dbReference type="PROSITE" id="PS51123">
    <property type="entry name" value="OMPA_2"/>
    <property type="match status" value="1"/>
</dbReference>
<evidence type="ECO:0000256" key="1">
    <source>
        <dbReference type="ARBA" id="ARBA00004442"/>
    </source>
</evidence>
<dbReference type="CDD" id="cd07185">
    <property type="entry name" value="OmpA_C-like"/>
    <property type="match status" value="1"/>
</dbReference>
<dbReference type="PRINTS" id="PR01023">
    <property type="entry name" value="NAFLGMOTY"/>
</dbReference>
<dbReference type="AlphaFoldDB" id="A0A679K0Y8"/>
<dbReference type="PANTHER" id="PTHR30329">
    <property type="entry name" value="STATOR ELEMENT OF FLAGELLAR MOTOR COMPLEX"/>
    <property type="match status" value="1"/>
</dbReference>
<name>A0A679K0Y8_9HYPH</name>
<gene>
    <name evidence="7" type="primary">arfA</name>
    <name evidence="7" type="ORF">MBLL_02518</name>
</gene>
<feature type="domain" description="OmpA-like" evidence="6">
    <location>
        <begin position="208"/>
        <end position="322"/>
    </location>
</feature>
<dbReference type="Pfam" id="PF00691">
    <property type="entry name" value="OmpA"/>
    <property type="match status" value="1"/>
</dbReference>
<dbReference type="GO" id="GO:0009279">
    <property type="term" value="C:cell outer membrane"/>
    <property type="evidence" value="ECO:0007669"/>
    <property type="project" value="UniProtKB-SubCell"/>
</dbReference>
<evidence type="ECO:0000259" key="6">
    <source>
        <dbReference type="PROSITE" id="PS51123"/>
    </source>
</evidence>
<reference evidence="7" key="1">
    <citation type="submission" date="2019-12" db="EMBL/GenBank/DDBJ databases">
        <authorList>
            <person name="Cremers G."/>
        </authorList>
    </citation>
    <scope>NUCLEOTIDE SEQUENCE</scope>
    <source>
        <strain evidence="7">Mbul2</strain>
        <plasmid evidence="7">1</plasmid>
    </source>
</reference>
<geneLocation type="plasmid" evidence="7">
    <name>1</name>
</geneLocation>
<dbReference type="SUPFAM" id="SSF103088">
    <property type="entry name" value="OmpA-like"/>
    <property type="match status" value="1"/>
</dbReference>
<evidence type="ECO:0000256" key="5">
    <source>
        <dbReference type="SAM" id="SignalP"/>
    </source>
</evidence>
<dbReference type="InterPro" id="IPR036737">
    <property type="entry name" value="OmpA-like_sf"/>
</dbReference>
<evidence type="ECO:0000256" key="4">
    <source>
        <dbReference type="PROSITE-ProRule" id="PRU00473"/>
    </source>
</evidence>
<dbReference type="InterPro" id="IPR006665">
    <property type="entry name" value="OmpA-like"/>
</dbReference>
<keyword evidence="5" id="KW-0732">Signal</keyword>
<feature type="chain" id="PRO_5025641414" evidence="5">
    <location>
        <begin position="23"/>
        <end position="322"/>
    </location>
</feature>
<organism evidence="7">
    <name type="scientific">Methylobacterium bullatum</name>
    <dbReference type="NCBI Taxonomy" id="570505"/>
    <lineage>
        <taxon>Bacteria</taxon>
        <taxon>Pseudomonadati</taxon>
        <taxon>Pseudomonadota</taxon>
        <taxon>Alphaproteobacteria</taxon>
        <taxon>Hyphomicrobiales</taxon>
        <taxon>Methylobacteriaceae</taxon>
        <taxon>Methylobacterium</taxon>
    </lineage>
</organism>
<evidence type="ECO:0000313" key="7">
    <source>
        <dbReference type="EMBL" id="CAA2141218.1"/>
    </source>
</evidence>
<keyword evidence="2 4" id="KW-0472">Membrane</keyword>
<protein>
    <submittedName>
        <fullName evidence="7">Peptidoglycan-binding protein ArfA</fullName>
    </submittedName>
</protein>
<keyword evidence="3" id="KW-0998">Cell outer membrane</keyword>
<dbReference type="EMBL" id="LR743510">
    <property type="protein sequence ID" value="CAA2141218.1"/>
    <property type="molecule type" value="Genomic_DNA"/>
</dbReference>
<evidence type="ECO:0000256" key="3">
    <source>
        <dbReference type="ARBA" id="ARBA00023237"/>
    </source>
</evidence>
<comment type="subcellular location">
    <subcellularLocation>
        <location evidence="1">Cell outer membrane</location>
    </subcellularLocation>
</comment>
<feature type="signal peptide" evidence="5">
    <location>
        <begin position="1"/>
        <end position="22"/>
    </location>
</feature>
<dbReference type="InterPro" id="IPR006664">
    <property type="entry name" value="OMP_bac"/>
</dbReference>